<dbReference type="Pfam" id="PF00122">
    <property type="entry name" value="E1-E2_ATPase"/>
    <property type="match status" value="1"/>
</dbReference>
<reference evidence="10 11" key="1">
    <citation type="submission" date="2021-12" db="EMBL/GenBank/DDBJ databases">
        <title>Discovery of the Pendulisporaceae a myxobacterial family with distinct sporulation behavior and unique specialized metabolism.</title>
        <authorList>
            <person name="Garcia R."/>
            <person name="Popoff A."/>
            <person name="Bader C.D."/>
            <person name="Loehr J."/>
            <person name="Walesch S."/>
            <person name="Walt C."/>
            <person name="Boldt J."/>
            <person name="Bunk B."/>
            <person name="Haeckl F.J.F.P.J."/>
            <person name="Gunesch A.P."/>
            <person name="Birkelbach J."/>
            <person name="Nuebel U."/>
            <person name="Pietschmann T."/>
            <person name="Bach T."/>
            <person name="Mueller R."/>
        </authorList>
    </citation>
    <scope>NUCLEOTIDE SEQUENCE [LARGE SCALE GENOMIC DNA]</scope>
    <source>
        <strain evidence="10 11">MSr12523</strain>
    </source>
</reference>
<feature type="transmembrane region" description="Helical" evidence="8">
    <location>
        <begin position="61"/>
        <end position="81"/>
    </location>
</feature>
<dbReference type="Gene3D" id="2.70.150.10">
    <property type="entry name" value="Calcium-transporting ATPase, cytoplasmic transduction domain A"/>
    <property type="match status" value="1"/>
</dbReference>
<feature type="transmembrane region" description="Helical" evidence="8">
    <location>
        <begin position="757"/>
        <end position="778"/>
    </location>
</feature>
<dbReference type="SFLD" id="SFLDS00003">
    <property type="entry name" value="Haloacid_Dehalogenase"/>
    <property type="match status" value="1"/>
</dbReference>
<dbReference type="RefSeq" id="WP_394842554.1">
    <property type="nucleotide sequence ID" value="NZ_CP089982.1"/>
</dbReference>
<dbReference type="InterPro" id="IPR018303">
    <property type="entry name" value="ATPase_P-typ_P_site"/>
</dbReference>
<dbReference type="NCBIfam" id="TIGR01494">
    <property type="entry name" value="ATPase_P-type"/>
    <property type="match status" value="2"/>
</dbReference>
<organism evidence="10 11">
    <name type="scientific">Pendulispora brunnea</name>
    <dbReference type="NCBI Taxonomy" id="2905690"/>
    <lineage>
        <taxon>Bacteria</taxon>
        <taxon>Pseudomonadati</taxon>
        <taxon>Myxococcota</taxon>
        <taxon>Myxococcia</taxon>
        <taxon>Myxococcales</taxon>
        <taxon>Sorangiineae</taxon>
        <taxon>Pendulisporaceae</taxon>
        <taxon>Pendulispora</taxon>
    </lineage>
</organism>
<dbReference type="PRINTS" id="PR00119">
    <property type="entry name" value="CATATPASE"/>
</dbReference>
<keyword evidence="6 8" id="KW-1133">Transmembrane helix</keyword>
<keyword evidence="11" id="KW-1185">Reference proteome</keyword>
<dbReference type="SFLD" id="SFLDG00002">
    <property type="entry name" value="C1.7:_P-type_atpase_like"/>
    <property type="match status" value="1"/>
</dbReference>
<feature type="transmembrane region" description="Helical" evidence="8">
    <location>
        <begin position="291"/>
        <end position="314"/>
    </location>
</feature>
<feature type="transmembrane region" description="Helical" evidence="8">
    <location>
        <begin position="262"/>
        <end position="279"/>
    </location>
</feature>
<evidence type="ECO:0000256" key="8">
    <source>
        <dbReference type="SAM" id="Phobius"/>
    </source>
</evidence>
<dbReference type="InterPro" id="IPR008250">
    <property type="entry name" value="ATPase_P-typ_transduc_dom_A_sf"/>
</dbReference>
<dbReference type="SMART" id="SM00831">
    <property type="entry name" value="Cation_ATPase_N"/>
    <property type="match status" value="1"/>
</dbReference>
<evidence type="ECO:0000256" key="6">
    <source>
        <dbReference type="ARBA" id="ARBA00022989"/>
    </source>
</evidence>
<dbReference type="InterPro" id="IPR036412">
    <property type="entry name" value="HAD-like_sf"/>
</dbReference>
<proteinExistence type="predicted"/>
<dbReference type="Pfam" id="PF13246">
    <property type="entry name" value="Cation_ATPase"/>
    <property type="match status" value="1"/>
</dbReference>
<dbReference type="SUPFAM" id="SSF81660">
    <property type="entry name" value="Metal cation-transporting ATPase, ATP-binding domain N"/>
    <property type="match status" value="1"/>
</dbReference>
<comment type="subcellular location">
    <subcellularLocation>
        <location evidence="1">Membrane</location>
        <topology evidence="1">Multi-pass membrane protein</topology>
    </subcellularLocation>
</comment>
<feature type="transmembrane region" description="Helical" evidence="8">
    <location>
        <begin position="873"/>
        <end position="893"/>
    </location>
</feature>
<evidence type="ECO:0000259" key="9">
    <source>
        <dbReference type="SMART" id="SM00831"/>
    </source>
</evidence>
<dbReference type="PROSITE" id="PS00154">
    <property type="entry name" value="ATPASE_E1_E2"/>
    <property type="match status" value="1"/>
</dbReference>
<dbReference type="InterPro" id="IPR001757">
    <property type="entry name" value="P_typ_ATPase"/>
</dbReference>
<dbReference type="SUPFAM" id="SSF81653">
    <property type="entry name" value="Calcium ATPase, transduction domain A"/>
    <property type="match status" value="1"/>
</dbReference>
<evidence type="ECO:0000256" key="5">
    <source>
        <dbReference type="ARBA" id="ARBA00022967"/>
    </source>
</evidence>
<dbReference type="InterPro" id="IPR004014">
    <property type="entry name" value="ATPase_P-typ_cation-transptr_N"/>
</dbReference>
<dbReference type="Gene3D" id="3.40.50.1000">
    <property type="entry name" value="HAD superfamily/HAD-like"/>
    <property type="match status" value="1"/>
</dbReference>
<dbReference type="PRINTS" id="PR00121">
    <property type="entry name" value="NAKATPASE"/>
</dbReference>
<dbReference type="InterPro" id="IPR044492">
    <property type="entry name" value="P_typ_ATPase_HD_dom"/>
</dbReference>
<gene>
    <name evidence="10" type="ORF">LZC95_36485</name>
</gene>
<dbReference type="Pfam" id="PF00690">
    <property type="entry name" value="Cation_ATPase_N"/>
    <property type="match status" value="1"/>
</dbReference>
<dbReference type="SFLD" id="SFLDF00027">
    <property type="entry name" value="p-type_atpase"/>
    <property type="match status" value="1"/>
</dbReference>
<evidence type="ECO:0000256" key="3">
    <source>
        <dbReference type="ARBA" id="ARBA00022741"/>
    </source>
</evidence>
<keyword evidence="2 8" id="KW-0812">Transmembrane</keyword>
<feature type="transmembrane region" description="Helical" evidence="8">
    <location>
        <begin position="730"/>
        <end position="751"/>
    </location>
</feature>
<dbReference type="Gene3D" id="1.20.1110.10">
    <property type="entry name" value="Calcium-transporting ATPase, transmembrane domain"/>
    <property type="match status" value="1"/>
</dbReference>
<dbReference type="InterPro" id="IPR059000">
    <property type="entry name" value="ATPase_P-type_domA"/>
</dbReference>
<accession>A0ABZ2JZM2</accession>
<evidence type="ECO:0000313" key="10">
    <source>
        <dbReference type="EMBL" id="WXA91937.1"/>
    </source>
</evidence>
<dbReference type="Pfam" id="PF00689">
    <property type="entry name" value="Cation_ATPase_C"/>
    <property type="match status" value="1"/>
</dbReference>
<dbReference type="InterPro" id="IPR023214">
    <property type="entry name" value="HAD_sf"/>
</dbReference>
<name>A0ABZ2JZM2_9BACT</name>
<dbReference type="SUPFAM" id="SSF81665">
    <property type="entry name" value="Calcium ATPase, transmembrane domain M"/>
    <property type="match status" value="1"/>
</dbReference>
<dbReference type="InterPro" id="IPR023298">
    <property type="entry name" value="ATPase_P-typ_TM_dom_sf"/>
</dbReference>
<evidence type="ECO:0000313" key="11">
    <source>
        <dbReference type="Proteomes" id="UP001379533"/>
    </source>
</evidence>
<dbReference type="Proteomes" id="UP001379533">
    <property type="component" value="Chromosome"/>
</dbReference>
<keyword evidence="7 8" id="KW-0472">Membrane</keyword>
<feature type="transmembrane region" description="Helical" evidence="8">
    <location>
        <begin position="93"/>
        <end position="112"/>
    </location>
</feature>
<sequence length="948" mass="101773">MSATSTPGSDEPVDKILERLSCDPARGLTQAEARARLERDGRNELPPPPKPSALKRFFNQFANPIVLTLLAAAVIALINGATQDKTGPFLVRFGDAIAIFLIVALNAVLGYYQEQRAEAALDALQKMQTPSARVRRDDKVVMLSAAELVAGDVLEVEAGDAVPADARLLQTINLATEESALTGESVPVGKDAREQVPADAPLGDRANMLFVGSNVVRGKGRAVVVATGTRTELGKLSELIRGAGGDRTTPLEAKLDQFGKRILLVCLALSVLLFARGMWKGDRHWHELLLEAVSLAVAAIPEGLPAITTITLALGMQRMAKRGAIVRKLAAVETLGAATVICSDKTGTLTQNEMTVTKIYSGRRSYKVTGVGYDPRGSIVGDDGDIMDTPSKPLRHLLQIVALCNNAELDIDDEGSWRAVGDPTEAALLTLSAKGGLPKESILPSHQLLKELPFDSDRKRMTILTLDAKGREVVHTKGSADVLLPLCTHFDDEDGLREMTAEDRECIVKELERMSSQQLRVLAVARRILGTRHDGQDGTAATDPSFKDSEPELVPKVLDLEQGLTFVGLVGMIDPPRAGVKEAVAACATAQVRAVMITGDHKLTAIAIARELGLWEEGALALTGAELEKMSPEELEKRVEHVRVFARVTAEQKLRIVRAFKNRGHVVAMTGDGVNDAPALREAHIGVAMGKNGTDVARQAADMVIADDNFATIVEAVREGRAIYRNIQKFIFFLLSANAGLLVTVFVASFLDVPPLTPLMILWINLVTNGLPALALGVDPPDPTQMSEPPRKTTTGLLTAREYLGIIYVGLFMGGMGLLTYFWPFEHGIGGASRMEERAAAFSLLALSPLFHALSCRSATASIAALKPKIAGPLALAILLSGAIHLVSVFIPALRPVFRTYLMTGEEWLILLLLSASIVPGVELMKLLQRVGIGGRSLGPVSRRSTES</sequence>
<protein>
    <submittedName>
        <fullName evidence="10">Cation-translocating P-type ATPase</fullName>
    </submittedName>
</protein>
<evidence type="ECO:0000256" key="4">
    <source>
        <dbReference type="ARBA" id="ARBA00022840"/>
    </source>
</evidence>
<dbReference type="InterPro" id="IPR023299">
    <property type="entry name" value="ATPase_P-typ_cyto_dom_N"/>
</dbReference>
<dbReference type="Pfam" id="PF08282">
    <property type="entry name" value="Hydrolase_3"/>
    <property type="match status" value="1"/>
</dbReference>
<keyword evidence="3" id="KW-0547">Nucleotide-binding</keyword>
<dbReference type="SUPFAM" id="SSF56784">
    <property type="entry name" value="HAD-like"/>
    <property type="match status" value="1"/>
</dbReference>
<dbReference type="Gene3D" id="3.40.1110.10">
    <property type="entry name" value="Calcium-transporting ATPase, cytoplasmic domain N"/>
    <property type="match status" value="1"/>
</dbReference>
<feature type="transmembrane region" description="Helical" evidence="8">
    <location>
        <begin position="803"/>
        <end position="823"/>
    </location>
</feature>
<dbReference type="PANTHER" id="PTHR42861">
    <property type="entry name" value="CALCIUM-TRANSPORTING ATPASE"/>
    <property type="match status" value="1"/>
</dbReference>
<evidence type="ECO:0000256" key="7">
    <source>
        <dbReference type="ARBA" id="ARBA00023136"/>
    </source>
</evidence>
<dbReference type="EMBL" id="CP089982">
    <property type="protein sequence ID" value="WXA91937.1"/>
    <property type="molecule type" value="Genomic_DNA"/>
</dbReference>
<evidence type="ECO:0000256" key="2">
    <source>
        <dbReference type="ARBA" id="ARBA00022692"/>
    </source>
</evidence>
<feature type="domain" description="Cation-transporting P-type ATPase N-terminal" evidence="9">
    <location>
        <begin position="7"/>
        <end position="81"/>
    </location>
</feature>
<keyword evidence="5" id="KW-1278">Translocase</keyword>
<evidence type="ECO:0000256" key="1">
    <source>
        <dbReference type="ARBA" id="ARBA00004141"/>
    </source>
</evidence>
<dbReference type="InterPro" id="IPR006068">
    <property type="entry name" value="ATPase_P-typ_cation-transptr_C"/>
</dbReference>
<keyword evidence="4" id="KW-0067">ATP-binding</keyword>